<dbReference type="HOGENOM" id="CLU_058490_3_0_1"/>
<comment type="caution">
    <text evidence="1">The sequence shown here is derived from an EMBL/GenBank/DDBJ whole genome shotgun (WGS) entry which is preliminary data.</text>
</comment>
<dbReference type="OrthoDB" id="76567at2759"/>
<dbReference type="EMBL" id="JQGA01000559">
    <property type="protein sequence ID" value="KGO74885.1"/>
    <property type="molecule type" value="Genomic_DNA"/>
</dbReference>
<evidence type="ECO:0000313" key="2">
    <source>
        <dbReference type="Proteomes" id="UP000030104"/>
    </source>
</evidence>
<accession>A0A0A2LE13</accession>
<evidence type="ECO:0000313" key="1">
    <source>
        <dbReference type="EMBL" id="KGO74885.1"/>
    </source>
</evidence>
<gene>
    <name evidence="1" type="ORF">PITC_043860</name>
</gene>
<keyword evidence="2" id="KW-1185">Reference proteome</keyword>
<proteinExistence type="predicted"/>
<sequence length="311" mass="35235">MDIELRRLEKSMLAQSQQLNAPQEKANHPGLKDNSLLSRNIQMGNRQQNYSRRVTRSFLKNESLNITSIHQPSDSLDQTDNIPDSELPSDCVLFYIPSRSIQSDILDFPALSRPNRYSFDLAANLLLVKMVTIIHSDIGQFINLALTRVITQMGLAAYVRFYAGATIREEGRGKEGDQGWGPLPVPQGFPNKPTVTLEVGVSESHAKLQRDVEWWLHPAKGNANTTVTIKVDRKRLRLMIDRWERIDGVVQSIQQIEISKANGKVELTNDSLTIPFESLFLRQPTGNENDITLDRDTLQQLADRTWSLQGF</sequence>
<name>A0A0A2LE13_PENIT</name>
<reference evidence="1 2" key="1">
    <citation type="journal article" date="2015" name="Mol. Plant Microbe Interact.">
        <title>Genome, transcriptome, and functional analyses of Penicillium expansum provide new insights into secondary metabolism and pathogenicity.</title>
        <authorList>
            <person name="Ballester A.R."/>
            <person name="Marcet-Houben M."/>
            <person name="Levin E."/>
            <person name="Sela N."/>
            <person name="Selma-Lazaro C."/>
            <person name="Carmona L."/>
            <person name="Wisniewski M."/>
            <person name="Droby S."/>
            <person name="Gonzalez-Candelas L."/>
            <person name="Gabaldon T."/>
        </authorList>
    </citation>
    <scope>NUCLEOTIDE SEQUENCE [LARGE SCALE GENOMIC DNA]</scope>
    <source>
        <strain evidence="1 2">PHI-1</strain>
    </source>
</reference>
<protein>
    <submittedName>
        <fullName evidence="1">Uncharacterized protein</fullName>
    </submittedName>
</protein>
<organism evidence="1 2">
    <name type="scientific">Penicillium italicum</name>
    <name type="common">Blue mold</name>
    <dbReference type="NCBI Taxonomy" id="40296"/>
    <lineage>
        <taxon>Eukaryota</taxon>
        <taxon>Fungi</taxon>
        <taxon>Dikarya</taxon>
        <taxon>Ascomycota</taxon>
        <taxon>Pezizomycotina</taxon>
        <taxon>Eurotiomycetes</taxon>
        <taxon>Eurotiomycetidae</taxon>
        <taxon>Eurotiales</taxon>
        <taxon>Aspergillaceae</taxon>
        <taxon>Penicillium</taxon>
    </lineage>
</organism>
<dbReference type="OMA" id="QSTSEWM"/>
<dbReference type="AlphaFoldDB" id="A0A0A2LE13"/>
<dbReference type="Proteomes" id="UP000030104">
    <property type="component" value="Unassembled WGS sequence"/>
</dbReference>
<dbReference type="PhylomeDB" id="A0A0A2LE13"/>